<accession>A0A8R1ETT4</accession>
<reference evidence="2" key="1">
    <citation type="submission" date="2010-08" db="EMBL/GenBank/DDBJ databases">
        <authorList>
            <consortium name="Caenorhabditis japonica Sequencing Consortium"/>
            <person name="Wilson R.K."/>
        </authorList>
    </citation>
    <scope>NUCLEOTIDE SEQUENCE [LARGE SCALE GENOMIC DNA]</scope>
    <source>
        <strain evidence="2">DF5081</strain>
    </source>
</reference>
<evidence type="ECO:0000313" key="2">
    <source>
        <dbReference type="Proteomes" id="UP000005237"/>
    </source>
</evidence>
<dbReference type="EnsemblMetazoa" id="CJA41802.1">
    <property type="protein sequence ID" value="CJA41802.1"/>
    <property type="gene ID" value="WBGene00217650"/>
</dbReference>
<dbReference type="AlphaFoldDB" id="A0A8R1ETT4"/>
<sequence length="67" mass="7723">MYQSVPVIQKSVHVNSMWKVLTRFSNRQSVLVESRRQTISEEAEFGGFCFANSLPFPPHLTDRLLLV</sequence>
<reference evidence="1" key="2">
    <citation type="submission" date="2022-06" db="UniProtKB">
        <authorList>
            <consortium name="EnsemblMetazoa"/>
        </authorList>
    </citation>
    <scope>IDENTIFICATION</scope>
    <source>
        <strain evidence="1">DF5081</strain>
    </source>
</reference>
<name>A0A8R1ETT4_CAEJA</name>
<keyword evidence="2" id="KW-1185">Reference proteome</keyword>
<dbReference type="Proteomes" id="UP000005237">
    <property type="component" value="Unassembled WGS sequence"/>
</dbReference>
<organism evidence="1 2">
    <name type="scientific">Caenorhabditis japonica</name>
    <dbReference type="NCBI Taxonomy" id="281687"/>
    <lineage>
        <taxon>Eukaryota</taxon>
        <taxon>Metazoa</taxon>
        <taxon>Ecdysozoa</taxon>
        <taxon>Nematoda</taxon>
        <taxon>Chromadorea</taxon>
        <taxon>Rhabditida</taxon>
        <taxon>Rhabditina</taxon>
        <taxon>Rhabditomorpha</taxon>
        <taxon>Rhabditoidea</taxon>
        <taxon>Rhabditidae</taxon>
        <taxon>Peloderinae</taxon>
        <taxon>Caenorhabditis</taxon>
    </lineage>
</organism>
<evidence type="ECO:0000313" key="1">
    <source>
        <dbReference type="EnsemblMetazoa" id="CJA41802.1"/>
    </source>
</evidence>
<proteinExistence type="predicted"/>
<protein>
    <submittedName>
        <fullName evidence="1">Uncharacterized protein</fullName>
    </submittedName>
</protein>